<keyword evidence="4" id="KW-1185">Reference proteome</keyword>
<proteinExistence type="predicted"/>
<dbReference type="Proteomes" id="UP000325433">
    <property type="component" value="Unassembled WGS sequence"/>
</dbReference>
<organism evidence="3 4">
    <name type="scientific">Aspergillus transmontanensis</name>
    <dbReference type="NCBI Taxonomy" id="1034304"/>
    <lineage>
        <taxon>Eukaryota</taxon>
        <taxon>Fungi</taxon>
        <taxon>Dikarya</taxon>
        <taxon>Ascomycota</taxon>
        <taxon>Pezizomycotina</taxon>
        <taxon>Eurotiomycetes</taxon>
        <taxon>Eurotiomycetidae</taxon>
        <taxon>Eurotiales</taxon>
        <taxon>Aspergillaceae</taxon>
        <taxon>Aspergillus</taxon>
        <taxon>Aspergillus subgen. Circumdati</taxon>
    </lineage>
</organism>
<protein>
    <submittedName>
        <fullName evidence="3">Uncharacterized protein</fullName>
    </submittedName>
</protein>
<evidence type="ECO:0000256" key="1">
    <source>
        <dbReference type="SAM" id="MobiDB-lite"/>
    </source>
</evidence>
<evidence type="ECO:0000313" key="3">
    <source>
        <dbReference type="EMBL" id="KAE8311268.1"/>
    </source>
</evidence>
<accession>A0A5N6VSS0</accession>
<keyword evidence="2" id="KW-1133">Transmembrane helix</keyword>
<feature type="compositionally biased region" description="Polar residues" evidence="1">
    <location>
        <begin position="58"/>
        <end position="84"/>
    </location>
</feature>
<reference evidence="4" key="1">
    <citation type="submission" date="2019-04" db="EMBL/GenBank/DDBJ databases">
        <title>Friends and foes A comparative genomics studyof 23 Aspergillus species from section Flavi.</title>
        <authorList>
            <consortium name="DOE Joint Genome Institute"/>
            <person name="Kjaerbolling I."/>
            <person name="Vesth T."/>
            <person name="Frisvad J.C."/>
            <person name="Nybo J.L."/>
            <person name="Theobald S."/>
            <person name="Kildgaard S."/>
            <person name="Isbrandt T."/>
            <person name="Kuo A."/>
            <person name="Sato A."/>
            <person name="Lyhne E.K."/>
            <person name="Kogle M.E."/>
            <person name="Wiebenga A."/>
            <person name="Kun R.S."/>
            <person name="Lubbers R.J."/>
            <person name="Makela M.R."/>
            <person name="Barry K."/>
            <person name="Chovatia M."/>
            <person name="Clum A."/>
            <person name="Daum C."/>
            <person name="Haridas S."/>
            <person name="He G."/>
            <person name="LaButti K."/>
            <person name="Lipzen A."/>
            <person name="Mondo S."/>
            <person name="Riley R."/>
            <person name="Salamov A."/>
            <person name="Simmons B.A."/>
            <person name="Magnuson J.K."/>
            <person name="Henrissat B."/>
            <person name="Mortensen U.H."/>
            <person name="Larsen T.O."/>
            <person name="Devries R.P."/>
            <person name="Grigoriev I.V."/>
            <person name="Machida M."/>
            <person name="Baker S.E."/>
            <person name="Andersen M.R."/>
        </authorList>
    </citation>
    <scope>NUCLEOTIDE SEQUENCE [LARGE SCALE GENOMIC DNA]</scope>
    <source>
        <strain evidence="4">CBS 130015</strain>
    </source>
</reference>
<name>A0A5N6VSS0_9EURO</name>
<evidence type="ECO:0000313" key="4">
    <source>
        <dbReference type="Proteomes" id="UP000325433"/>
    </source>
</evidence>
<feature type="region of interest" description="Disordered" evidence="1">
    <location>
        <begin position="57"/>
        <end position="84"/>
    </location>
</feature>
<sequence>MSLPNNRHIVVCQKMALTTEAIIALIALFVACVPGIRFLISHKSMICQWWSRDRSSADLENSQPSSAPVDNHFPSINASEYPPNNVNRLDPIHSLMQRFQNPSRRTSSQRLEAGLIFYTKVGHF</sequence>
<keyword evidence="2" id="KW-0812">Transmembrane</keyword>
<gene>
    <name evidence="3" type="ORF">BDV41DRAFT_542457</name>
</gene>
<evidence type="ECO:0000256" key="2">
    <source>
        <dbReference type="SAM" id="Phobius"/>
    </source>
</evidence>
<feature type="transmembrane region" description="Helical" evidence="2">
    <location>
        <begin position="21"/>
        <end position="40"/>
    </location>
</feature>
<keyword evidence="2" id="KW-0472">Membrane</keyword>
<dbReference type="AlphaFoldDB" id="A0A5N6VSS0"/>
<dbReference type="PROSITE" id="PS51257">
    <property type="entry name" value="PROKAR_LIPOPROTEIN"/>
    <property type="match status" value="1"/>
</dbReference>
<dbReference type="EMBL" id="ML738344">
    <property type="protein sequence ID" value="KAE8311268.1"/>
    <property type="molecule type" value="Genomic_DNA"/>
</dbReference>